<dbReference type="STRING" id="246404.A0A507FQE3"/>
<proteinExistence type="predicted"/>
<evidence type="ECO:0008006" key="3">
    <source>
        <dbReference type="Google" id="ProtNLM"/>
    </source>
</evidence>
<name>A0A507FQE3_9FUNG</name>
<evidence type="ECO:0000313" key="2">
    <source>
        <dbReference type="Proteomes" id="UP000320333"/>
    </source>
</evidence>
<keyword evidence="2" id="KW-1185">Reference proteome</keyword>
<sequence length="397" mass="43821">MPSCALTKPTRNSRWSVRVSVGRDETTLRIDSVAVSLPEECAGADGYGDKDPETRSYSTTRSYAEIDLLFDLVREKHPLFCFCVSAPLKHGTAIESVAATRYAQAFLTSVLATPALANDTDHITVFFTSVFRYIPDPFPPAPLQSRRSAASSSAFSLVFLKRRDDVDRFFDQAKAHILAVQGGLLAVVKNLDTLAGTQIEYGTGLFQTETRLSEYASNDFDPIAGNLRKLADLFHSLESITHAQSLHHLSNTRPRMHSHTRSLNCMSVALDARLVALDEYEDSCKVTRRRTQQLDRVGGSAAVTPSLKSGQRISNGGIAGVGVWEDYHLQLSALHLQAEQFEVEATERLTYATSTIKESYGKVRDAQGDDLQQILNDYVADQIKCQSEVLAAIEAWL</sequence>
<dbReference type="AlphaFoldDB" id="A0A507FQE3"/>
<reference evidence="1 2" key="1">
    <citation type="journal article" date="2019" name="Sci. Rep.">
        <title>Comparative genomics of chytrid fungi reveal insights into the obligate biotrophic and pathogenic lifestyle of Synchytrium endobioticum.</title>
        <authorList>
            <person name="van de Vossenberg B.T.L.H."/>
            <person name="Warris S."/>
            <person name="Nguyen H.D.T."/>
            <person name="van Gent-Pelzer M.P.E."/>
            <person name="Joly D.L."/>
            <person name="van de Geest H.C."/>
            <person name="Bonants P.J.M."/>
            <person name="Smith D.S."/>
            <person name="Levesque C.A."/>
            <person name="van der Lee T.A.J."/>
        </authorList>
    </citation>
    <scope>NUCLEOTIDE SEQUENCE [LARGE SCALE GENOMIC DNA]</scope>
    <source>
        <strain evidence="1 2">CBS 675.73</strain>
    </source>
</reference>
<evidence type="ECO:0000313" key="1">
    <source>
        <dbReference type="EMBL" id="TPX78483.1"/>
    </source>
</evidence>
<accession>A0A507FQE3</accession>
<dbReference type="InterPro" id="IPR027267">
    <property type="entry name" value="AH/BAR_dom_sf"/>
</dbReference>
<gene>
    <name evidence="1" type="ORF">CcCBS67573_g00194</name>
</gene>
<dbReference type="OrthoDB" id="9976382at2759"/>
<comment type="caution">
    <text evidence="1">The sequence shown here is derived from an EMBL/GenBank/DDBJ whole genome shotgun (WGS) entry which is preliminary data.</text>
</comment>
<protein>
    <recommendedName>
        <fullName evidence="3">Sorting nexin/Vps5-like C-terminal domain-containing protein</fullName>
    </recommendedName>
</protein>
<organism evidence="1 2">
    <name type="scientific">Chytriomyces confervae</name>
    <dbReference type="NCBI Taxonomy" id="246404"/>
    <lineage>
        <taxon>Eukaryota</taxon>
        <taxon>Fungi</taxon>
        <taxon>Fungi incertae sedis</taxon>
        <taxon>Chytridiomycota</taxon>
        <taxon>Chytridiomycota incertae sedis</taxon>
        <taxon>Chytridiomycetes</taxon>
        <taxon>Chytridiales</taxon>
        <taxon>Chytriomycetaceae</taxon>
        <taxon>Chytriomyces</taxon>
    </lineage>
</organism>
<dbReference type="Proteomes" id="UP000320333">
    <property type="component" value="Unassembled WGS sequence"/>
</dbReference>
<dbReference type="Gene3D" id="1.20.1270.60">
    <property type="entry name" value="Arfaptin homology (AH) domain/BAR domain"/>
    <property type="match status" value="1"/>
</dbReference>
<dbReference type="EMBL" id="QEAP01000003">
    <property type="protein sequence ID" value="TPX78483.1"/>
    <property type="molecule type" value="Genomic_DNA"/>
</dbReference>